<gene>
    <name evidence="7" type="ORF">H9659_01040</name>
</gene>
<dbReference type="PANTHER" id="PTHR10465">
    <property type="entry name" value="TRANSMEMBRANE GTPASE FZO1"/>
    <property type="match status" value="1"/>
</dbReference>
<dbReference type="Pfam" id="PF00350">
    <property type="entry name" value="Dynamin_N"/>
    <property type="match status" value="2"/>
</dbReference>
<dbReference type="SUPFAM" id="SSF52540">
    <property type="entry name" value="P-loop containing nucleoside triphosphate hydrolases"/>
    <property type="match status" value="2"/>
</dbReference>
<comment type="subcellular location">
    <subcellularLocation>
        <location evidence="1">Membrane</location>
    </subcellularLocation>
</comment>
<evidence type="ECO:0000256" key="4">
    <source>
        <dbReference type="ARBA" id="ARBA00023134"/>
    </source>
</evidence>
<evidence type="ECO:0000313" key="8">
    <source>
        <dbReference type="Proteomes" id="UP000659496"/>
    </source>
</evidence>
<keyword evidence="8" id="KW-1185">Reference proteome</keyword>
<evidence type="ECO:0000259" key="6">
    <source>
        <dbReference type="Pfam" id="PF00350"/>
    </source>
</evidence>
<organism evidence="7 8">
    <name type="scientific">Sporosarcina gallistercoris</name>
    <dbReference type="NCBI Taxonomy" id="2762245"/>
    <lineage>
        <taxon>Bacteria</taxon>
        <taxon>Bacillati</taxon>
        <taxon>Bacillota</taxon>
        <taxon>Bacilli</taxon>
        <taxon>Bacillales</taxon>
        <taxon>Caryophanaceae</taxon>
        <taxon>Sporosarcina</taxon>
    </lineage>
</organism>
<dbReference type="InterPro" id="IPR027417">
    <property type="entry name" value="P-loop_NTPase"/>
</dbReference>
<evidence type="ECO:0000256" key="5">
    <source>
        <dbReference type="ARBA" id="ARBA00023136"/>
    </source>
</evidence>
<dbReference type="EMBL" id="JACSQY010000001">
    <property type="protein sequence ID" value="MBD7906915.1"/>
    <property type="molecule type" value="Genomic_DNA"/>
</dbReference>
<dbReference type="CDD" id="cd09912">
    <property type="entry name" value="DLP_2"/>
    <property type="match status" value="2"/>
</dbReference>
<accession>A0ABR8PFF8</accession>
<evidence type="ECO:0000256" key="3">
    <source>
        <dbReference type="ARBA" id="ARBA00022801"/>
    </source>
</evidence>
<dbReference type="InterPro" id="IPR045063">
    <property type="entry name" value="Dynamin_N"/>
</dbReference>
<feature type="domain" description="Dynamin N-terminal" evidence="6">
    <location>
        <begin position="44"/>
        <end position="200"/>
    </location>
</feature>
<feature type="domain" description="Dynamin N-terminal" evidence="6">
    <location>
        <begin position="625"/>
        <end position="851"/>
    </location>
</feature>
<evidence type="ECO:0000313" key="7">
    <source>
        <dbReference type="EMBL" id="MBD7906915.1"/>
    </source>
</evidence>
<sequence>MTQHKDFLDETAILGLLCKEDGDQERYQKAAMLAKKLVKNDYTIAFAGHFSAGKSSMINALTGEDLLPSSPIPTSANIVKIHKDVEDYAIVHRQDGTSVKVIGEGFSQAVKKMSKEGASIASLEIGHTASNLPLGISVMDTPGVDSTDDAHRLSTESALHLADAVFYTMDYNHVQSELNFRFTKELMRYNPNVYLIVNQIDKHRSNELSFDEFKESVRHSFSLWGVEPKGIFFTSLKQRDLEGNDFDAVKEIVNRSMEHRDENFERNAQNALSQLTEEHIGFLKDEIKETMDARKEIAEEEWSNPQELEEETEELRMRLSLLHGDAFHLHFEKERKELLQSASLTPYETRELLKEYLESKTSHFKVGLFFSTKKTEEERERRLQALSESLEKLAHAQIEIHLRSLMKNVLKQAGLLTDERSMEIDELDLAFRFNEIAATITTPDILTGELILNAASQMREAVLNLYKRKTDDWKIRLSEIAKQEGKFASVKLQEQLDDAELKLDSIHLVQSRTAHLHLFESGQQHEWSKEELASLQQLKDEWKAQSEPEILDLQQQQETEVTEEHTKQDHSVQEQGEEMFKGDHEIVLKRAQHVADEVIRIPGFKDLSLYLQSKSKRLEQQEFTVALFGAFSAGKSSFSNALLGEAVLPVSPNPTTAAINRIRPTSDIHADGTADIHFKAPEQLAQDTADAFAMLGLSISSLEEAFERSEEALKLELVEESLHIHKSFIRAFQAGYPAYRNLLGTVLTAEREEFVRFVAEEDRSCFVESIDLYYDCELTRQGITLVDTPGADSINARHTDVAFEYIKNADAILFITYYNHAFSRADREFLIQLGRVKDAFEMDKMFFVVNAIDLAANEEEAQEVKGFVAEELVKFGIRNPRVHGISSLQALEAKQQGQTELKMDDFETRFYSFLENDLNALAVQALDEETSKMIARLADLIDRTEKNRERKAERLEELAVFEHRVTEHFSESFAPVLKKSVQEELKELIYYIHQRVFLRFPDFFKEGYTPSLFVRHQASEALRLALEETVGMTGFDFAQELKVTNLRMLTFMKKQVDARQRTEQRWLAEMDSALSPSPFDSKDAEMLKFAAPFQQVERYSAVNRHFKNAKSFFEKGDRNALQEQLTELLKKDAATYLEQEQQRLGEWTNQWIDDSAAALTDHLLQETLAQLDAERSLLESHEQLSEWRMIYERIQQKELI</sequence>
<reference evidence="7 8" key="1">
    <citation type="submission" date="2020-08" db="EMBL/GenBank/DDBJ databases">
        <title>A Genomic Blueprint of the Chicken Gut Microbiome.</title>
        <authorList>
            <person name="Gilroy R."/>
            <person name="Ravi A."/>
            <person name="Getino M."/>
            <person name="Pursley I."/>
            <person name="Horton D.L."/>
            <person name="Alikhan N.-F."/>
            <person name="Baker D."/>
            <person name="Gharbi K."/>
            <person name="Hall N."/>
            <person name="Watson M."/>
            <person name="Adriaenssens E.M."/>
            <person name="Foster-Nyarko E."/>
            <person name="Jarju S."/>
            <person name="Secka A."/>
            <person name="Antonio M."/>
            <person name="Oren A."/>
            <person name="Chaudhuri R."/>
            <person name="La Ragione R.M."/>
            <person name="Hildebrand F."/>
            <person name="Pallen M.J."/>
        </authorList>
    </citation>
    <scope>NUCLEOTIDE SEQUENCE [LARGE SCALE GENOMIC DNA]</scope>
    <source>
        <strain evidence="7 8">Sa3CUA8</strain>
    </source>
</reference>
<keyword evidence="2" id="KW-0547">Nucleotide-binding</keyword>
<keyword evidence="5" id="KW-0472">Membrane</keyword>
<dbReference type="Proteomes" id="UP000659496">
    <property type="component" value="Unassembled WGS sequence"/>
</dbReference>
<comment type="caution">
    <text evidence="7">The sequence shown here is derived from an EMBL/GenBank/DDBJ whole genome shotgun (WGS) entry which is preliminary data.</text>
</comment>
<evidence type="ECO:0000256" key="1">
    <source>
        <dbReference type="ARBA" id="ARBA00004370"/>
    </source>
</evidence>
<evidence type="ECO:0000256" key="2">
    <source>
        <dbReference type="ARBA" id="ARBA00022741"/>
    </source>
</evidence>
<dbReference type="Gene3D" id="3.40.50.300">
    <property type="entry name" value="P-loop containing nucleotide triphosphate hydrolases"/>
    <property type="match status" value="2"/>
</dbReference>
<protein>
    <submittedName>
        <fullName evidence="7">Dynamin family GTPase</fullName>
    </submittedName>
</protein>
<name>A0ABR8PFF8_9BACL</name>
<proteinExistence type="predicted"/>
<keyword evidence="3" id="KW-0378">Hydrolase</keyword>
<dbReference type="PANTHER" id="PTHR10465:SF0">
    <property type="entry name" value="SARCALUMENIN"/>
    <property type="match status" value="1"/>
</dbReference>
<keyword evidence="4" id="KW-0342">GTP-binding</keyword>
<dbReference type="InterPro" id="IPR027094">
    <property type="entry name" value="Mitofusin_fam"/>
</dbReference>